<organism evidence="1 2">
    <name type="scientific">Solimonas fluminis</name>
    <dbReference type="NCBI Taxonomy" id="2086571"/>
    <lineage>
        <taxon>Bacteria</taxon>
        <taxon>Pseudomonadati</taxon>
        <taxon>Pseudomonadota</taxon>
        <taxon>Gammaproteobacteria</taxon>
        <taxon>Nevskiales</taxon>
        <taxon>Nevskiaceae</taxon>
        <taxon>Solimonas</taxon>
    </lineage>
</organism>
<dbReference type="PIRSF" id="PIRSF028451">
    <property type="entry name" value="UCP028451"/>
    <property type="match status" value="1"/>
</dbReference>
<gene>
    <name evidence="1" type="ORF">C3942_08675</name>
</gene>
<dbReference type="NCBIfam" id="TIGR02453">
    <property type="entry name" value="TIGR02453 family protein"/>
    <property type="match status" value="1"/>
</dbReference>
<evidence type="ECO:0000313" key="2">
    <source>
        <dbReference type="Proteomes" id="UP000238220"/>
    </source>
</evidence>
<dbReference type="PANTHER" id="PTHR36452:SF1">
    <property type="entry name" value="DUF2461 DOMAIN-CONTAINING PROTEIN"/>
    <property type="match status" value="1"/>
</dbReference>
<proteinExistence type="predicted"/>
<reference evidence="1 2" key="1">
    <citation type="submission" date="2018-02" db="EMBL/GenBank/DDBJ databases">
        <title>Genome sequencing of Solimonas sp. HR-BB.</title>
        <authorList>
            <person name="Lee Y."/>
            <person name="Jeon C.O."/>
        </authorList>
    </citation>
    <scope>NUCLEOTIDE SEQUENCE [LARGE SCALE GENOMIC DNA]</scope>
    <source>
        <strain evidence="1 2">HR-BB</strain>
    </source>
</reference>
<comment type="caution">
    <text evidence="1">The sequence shown here is derived from an EMBL/GenBank/DDBJ whole genome shotgun (WGS) entry which is preliminary data.</text>
</comment>
<dbReference type="PANTHER" id="PTHR36452">
    <property type="entry name" value="CHROMOSOME 12, WHOLE GENOME SHOTGUN SEQUENCE"/>
    <property type="match status" value="1"/>
</dbReference>
<evidence type="ECO:0000313" key="1">
    <source>
        <dbReference type="EMBL" id="PPE74104.1"/>
    </source>
</evidence>
<dbReference type="Proteomes" id="UP000238220">
    <property type="component" value="Unassembled WGS sequence"/>
</dbReference>
<accession>A0A2S5TGL0</accession>
<sequence>MAKAEAYFTPDLFKFLKALKRNNSREWFQANKDRYEEQVRGPALRLIAAMEAPLRSLSEQIVANPKPVGGSLFRIHRDTRFAADKTPYKTHVGITFYHAATKAMQRGDAGNAAMGRLDAPVLYLHLESGECFTGGGIWHPQPESLKRIRNYLLNNPASWKQATRSAAFRRHWEMGGDSLSRPPKGYDPAHELIDDLKRKDFIASTPLSDEDILSPGLPQLLMKRYKDVAPLCDWLCGALDLEF</sequence>
<dbReference type="OrthoDB" id="9794241at2"/>
<dbReference type="InterPro" id="IPR015996">
    <property type="entry name" value="UCP028451"/>
</dbReference>
<protein>
    <submittedName>
        <fullName evidence="1">DUF2461 domain-containing protein</fullName>
    </submittedName>
</protein>
<name>A0A2S5TGL0_9GAMM</name>
<dbReference type="AlphaFoldDB" id="A0A2S5TGL0"/>
<keyword evidence="2" id="KW-1185">Reference proteome</keyword>
<dbReference type="Pfam" id="PF09365">
    <property type="entry name" value="DUF2461"/>
    <property type="match status" value="1"/>
</dbReference>
<dbReference type="EMBL" id="PSNW01000004">
    <property type="protein sequence ID" value="PPE74104.1"/>
    <property type="molecule type" value="Genomic_DNA"/>
</dbReference>
<dbReference type="RefSeq" id="WP_104229992.1">
    <property type="nucleotide sequence ID" value="NZ_PSNW01000004.1"/>
</dbReference>
<dbReference type="InterPro" id="IPR012808">
    <property type="entry name" value="CHP02453"/>
</dbReference>